<keyword evidence="2" id="KW-0677">Repeat</keyword>
<dbReference type="RefSeq" id="WP_196080207.1">
    <property type="nucleotide sequence ID" value="NZ_JADPVI010000003.1"/>
</dbReference>
<proteinExistence type="predicted"/>
<dbReference type="InterPro" id="IPR011004">
    <property type="entry name" value="Trimer_LpxA-like_sf"/>
</dbReference>
<dbReference type="CDD" id="cd04647">
    <property type="entry name" value="LbH_MAT_like"/>
    <property type="match status" value="1"/>
</dbReference>
<evidence type="ECO:0000313" key="5">
    <source>
        <dbReference type="Proteomes" id="UP000660070"/>
    </source>
</evidence>
<name>A0ABS0FDC7_9FLAO</name>
<dbReference type="SUPFAM" id="SSF51161">
    <property type="entry name" value="Trimeric LpxA-like enzymes"/>
    <property type="match status" value="1"/>
</dbReference>
<evidence type="ECO:0000256" key="3">
    <source>
        <dbReference type="ARBA" id="ARBA00023315"/>
    </source>
</evidence>
<dbReference type="Proteomes" id="UP000660070">
    <property type="component" value="Unassembled WGS sequence"/>
</dbReference>
<keyword evidence="3 4" id="KW-0012">Acyltransferase</keyword>
<dbReference type="InterPro" id="IPR051159">
    <property type="entry name" value="Hexapeptide_acetyltransf"/>
</dbReference>
<dbReference type="PANTHER" id="PTHR23416:SF78">
    <property type="entry name" value="LIPOPOLYSACCHARIDE BIOSYNTHESIS O-ACETYL TRANSFERASE WBBJ-RELATED"/>
    <property type="match status" value="1"/>
</dbReference>
<protein>
    <submittedName>
        <fullName evidence="4">Acyltransferase</fullName>
    </submittedName>
</protein>
<keyword evidence="1" id="KW-0808">Transferase</keyword>
<dbReference type="GO" id="GO:0016746">
    <property type="term" value="F:acyltransferase activity"/>
    <property type="evidence" value="ECO:0007669"/>
    <property type="project" value="UniProtKB-KW"/>
</dbReference>
<dbReference type="PANTHER" id="PTHR23416">
    <property type="entry name" value="SIALIC ACID SYNTHASE-RELATED"/>
    <property type="match status" value="1"/>
</dbReference>
<reference evidence="4 5" key="1">
    <citation type="submission" date="2020-11" db="EMBL/GenBank/DDBJ databases">
        <title>Kaistella gelatinilytica sp. nov., a flavobacterium isolated from Antarctic Soil.</title>
        <authorList>
            <person name="Li J."/>
        </authorList>
    </citation>
    <scope>NUCLEOTIDE SEQUENCE [LARGE SCALE GENOMIC DNA]</scope>
    <source>
        <strain evidence="4 5">G5-32</strain>
    </source>
</reference>
<dbReference type="Gene3D" id="2.160.10.10">
    <property type="entry name" value="Hexapeptide repeat proteins"/>
    <property type="match status" value="1"/>
</dbReference>
<sequence length="205" mass="22977">MLSTLKDRIIERLFFLLENYRKKKIYADKKAIQFKSIGENFFIGKDYRIGNPQFMQIGNNFSVLDRLRIEAIEKFQNEVFSPKIIIGNNVNINNDVHIGCINRIEIGDNCLLASRIYISDHNHGSFSKEDLKIAPNKRPLISKGPVIIKNNVWIGEGVAILPNVTIGENSIIASNAVVTKDIPANCVAAGVPAKIIKRIVSDEQS</sequence>
<dbReference type="Pfam" id="PF00132">
    <property type="entry name" value="Hexapep"/>
    <property type="match status" value="1"/>
</dbReference>
<gene>
    <name evidence="4" type="ORF">IV494_11075</name>
</gene>
<dbReference type="InterPro" id="IPR018357">
    <property type="entry name" value="Hexapep_transf_CS"/>
</dbReference>
<dbReference type="InterPro" id="IPR001451">
    <property type="entry name" value="Hexapep"/>
</dbReference>
<organism evidence="4 5">
    <name type="scientific">Kaistella gelatinilytica</name>
    <dbReference type="NCBI Taxonomy" id="2787636"/>
    <lineage>
        <taxon>Bacteria</taxon>
        <taxon>Pseudomonadati</taxon>
        <taxon>Bacteroidota</taxon>
        <taxon>Flavobacteriia</taxon>
        <taxon>Flavobacteriales</taxon>
        <taxon>Weeksellaceae</taxon>
        <taxon>Chryseobacterium group</taxon>
        <taxon>Kaistella</taxon>
    </lineage>
</organism>
<dbReference type="EMBL" id="JADPVI010000003">
    <property type="protein sequence ID" value="MBF8457720.1"/>
    <property type="molecule type" value="Genomic_DNA"/>
</dbReference>
<keyword evidence="5" id="KW-1185">Reference proteome</keyword>
<accession>A0ABS0FDC7</accession>
<evidence type="ECO:0000256" key="1">
    <source>
        <dbReference type="ARBA" id="ARBA00022679"/>
    </source>
</evidence>
<dbReference type="PROSITE" id="PS00101">
    <property type="entry name" value="HEXAPEP_TRANSFERASES"/>
    <property type="match status" value="1"/>
</dbReference>
<evidence type="ECO:0000256" key="2">
    <source>
        <dbReference type="ARBA" id="ARBA00022737"/>
    </source>
</evidence>
<comment type="caution">
    <text evidence="4">The sequence shown here is derived from an EMBL/GenBank/DDBJ whole genome shotgun (WGS) entry which is preliminary data.</text>
</comment>
<evidence type="ECO:0000313" key="4">
    <source>
        <dbReference type="EMBL" id="MBF8457720.1"/>
    </source>
</evidence>